<reference evidence="5" key="2">
    <citation type="submission" date="2017-05" db="EMBL/GenBank/DDBJ databases">
        <title>Improved OligoMM genomes.</title>
        <authorList>
            <person name="Garzetti D."/>
        </authorList>
    </citation>
    <scope>NUCLEOTIDE SEQUENCE [LARGE SCALE GENOMIC DNA]</scope>
    <source>
        <strain evidence="5">KB18</strain>
    </source>
</reference>
<gene>
    <name evidence="3" type="ORF">ADH66_19400</name>
    <name evidence="4" type="ORF">I5Q82_09830</name>
</gene>
<proteinExistence type="predicted"/>
<keyword evidence="2" id="KW-1133">Transmembrane helix</keyword>
<dbReference type="Proteomes" id="UP000196710">
    <property type="component" value="Chromosome"/>
</dbReference>
<keyword evidence="5" id="KW-1185">Reference proteome</keyword>
<feature type="transmembrane region" description="Helical" evidence="2">
    <location>
        <begin position="6"/>
        <end position="39"/>
    </location>
</feature>
<feature type="compositionally biased region" description="Pro residues" evidence="1">
    <location>
        <begin position="183"/>
        <end position="192"/>
    </location>
</feature>
<dbReference type="Proteomes" id="UP000596035">
    <property type="component" value="Chromosome"/>
</dbReference>
<dbReference type="KEGG" id="amur:ADH66_19400"/>
<dbReference type="EMBL" id="CP065321">
    <property type="protein sequence ID" value="QQR31910.1"/>
    <property type="molecule type" value="Genomic_DNA"/>
</dbReference>
<protein>
    <recommendedName>
        <fullName evidence="7">DUF4870 domain-containing protein</fullName>
    </recommendedName>
</protein>
<evidence type="ECO:0000313" key="4">
    <source>
        <dbReference type="EMBL" id="QQR31910.1"/>
    </source>
</evidence>
<evidence type="ECO:0000256" key="1">
    <source>
        <dbReference type="SAM" id="MobiDB-lite"/>
    </source>
</evidence>
<feature type="region of interest" description="Disordered" evidence="1">
    <location>
        <begin position="148"/>
        <end position="203"/>
    </location>
</feature>
<dbReference type="RefSeq" id="WP_066537398.1">
    <property type="nucleotide sequence ID" value="NZ_CAJTCQ010000023.1"/>
</dbReference>
<evidence type="ECO:0000313" key="5">
    <source>
        <dbReference type="Proteomes" id="UP000196710"/>
    </source>
</evidence>
<reference evidence="3" key="1">
    <citation type="journal article" date="2017" name="Genome Announc.">
        <title>High-Quality Whole-Genome Sequences of the Oligo-Mouse-Microbiota Bacterial Community.</title>
        <authorList>
            <person name="Garzetti D."/>
            <person name="Brugiroux S."/>
            <person name="Bunk B."/>
            <person name="Pukall R."/>
            <person name="McCoy K.D."/>
            <person name="Macpherson A.J."/>
            <person name="Stecher B."/>
        </authorList>
    </citation>
    <scope>NUCLEOTIDE SEQUENCE</scope>
    <source>
        <strain evidence="3">KB18</strain>
    </source>
</reference>
<evidence type="ECO:0008006" key="7">
    <source>
        <dbReference type="Google" id="ProtNLM"/>
    </source>
</evidence>
<name>A0A1Z2XW06_9FIRM</name>
<feature type="compositionally biased region" description="Low complexity" evidence="1">
    <location>
        <begin position="160"/>
        <end position="182"/>
    </location>
</feature>
<feature type="transmembrane region" description="Helical" evidence="2">
    <location>
        <begin position="51"/>
        <end position="73"/>
    </location>
</feature>
<dbReference type="AlphaFoldDB" id="A0A1Z2XW06"/>
<keyword evidence="2" id="KW-0812">Transmembrane</keyword>
<organism evidence="4 6">
    <name type="scientific">Acutalibacter muris</name>
    <dbReference type="NCBI Taxonomy" id="1796620"/>
    <lineage>
        <taxon>Bacteria</taxon>
        <taxon>Bacillati</taxon>
        <taxon>Bacillota</taxon>
        <taxon>Clostridia</taxon>
        <taxon>Eubacteriales</taxon>
        <taxon>Acutalibacteraceae</taxon>
        <taxon>Acutalibacter</taxon>
    </lineage>
</organism>
<dbReference type="EMBL" id="CP021422">
    <property type="protein sequence ID" value="ASB42612.1"/>
    <property type="molecule type" value="Genomic_DNA"/>
</dbReference>
<evidence type="ECO:0000313" key="3">
    <source>
        <dbReference type="EMBL" id="ASB42612.1"/>
    </source>
</evidence>
<feature type="transmembrane region" description="Helical" evidence="2">
    <location>
        <begin position="79"/>
        <end position="105"/>
    </location>
</feature>
<evidence type="ECO:0000256" key="2">
    <source>
        <dbReference type="SAM" id="Phobius"/>
    </source>
</evidence>
<sequence length="203" mass="22293">MKKGKFGIVLCFYPIAAFAAVILDSPLICLLFAMAAIFLEKDEWAGRQTLQACMLSVVVFFFNQAVSLVNLVHIPYISAFLSVIATIAFVLVYLAAIVLSLLGLLRVRKEEEANLPLFSELAYHIYGKSKPKPVAPPVQQQYPVAYGVPQQPMQPPQQPYPQQNVYPAAPQYAPPVAVQQPQEPQPLNPQQPPHDLGSNGPAV</sequence>
<keyword evidence="2" id="KW-0472">Membrane</keyword>
<accession>A0A1Z2XW06</accession>
<evidence type="ECO:0000313" key="6">
    <source>
        <dbReference type="Proteomes" id="UP000596035"/>
    </source>
</evidence>
<reference evidence="4 6" key="3">
    <citation type="submission" date="2020-11" db="EMBL/GenBank/DDBJ databases">
        <title>Closed and high quality bacterial genomes of the OMM12 community.</title>
        <authorList>
            <person name="Marbouty M."/>
            <person name="Lamy-Besnier Q."/>
            <person name="Debarbieux L."/>
            <person name="Koszul R."/>
        </authorList>
    </citation>
    <scope>NUCLEOTIDE SEQUENCE [LARGE SCALE GENOMIC DNA]</scope>
    <source>
        <strain evidence="4 6">KB18</strain>
    </source>
</reference>